<comment type="subunit">
    <text evidence="2">Homotetramer.</text>
</comment>
<dbReference type="EMBL" id="LCCZ01000059">
    <property type="protein sequence ID" value="KKS41207.1"/>
    <property type="molecule type" value="Genomic_DNA"/>
</dbReference>
<evidence type="ECO:0000313" key="5">
    <source>
        <dbReference type="Proteomes" id="UP000034875"/>
    </source>
</evidence>
<evidence type="ECO:0000256" key="1">
    <source>
        <dbReference type="ARBA" id="ARBA00023125"/>
    </source>
</evidence>
<dbReference type="PANTHER" id="PTHR10302:SF27">
    <property type="entry name" value="SINGLE-STRANDED DNA-BINDING PROTEIN"/>
    <property type="match status" value="1"/>
</dbReference>
<keyword evidence="1 2" id="KW-0238">DNA-binding</keyword>
<sequence length="166" mass="18402">MAVRSLNKAMIIGNLTRDPEIRYTSKGTPVATFGVATNREWRVSEETEKHEEAEFHNVVAWSKLAELCNQLLRKGMKVYIEGRLSTHNWDDAATGKKMYRTEIVADDMIILSYPRSMSTPTGAVEQGEAAVEAAAQAPIVEEPSEAPLSEPVVNPVADEELKDIPF</sequence>
<evidence type="ECO:0000256" key="2">
    <source>
        <dbReference type="HAMAP-Rule" id="MF_00984"/>
    </source>
</evidence>
<dbReference type="InterPro" id="IPR000424">
    <property type="entry name" value="Primosome_PriB/ssb"/>
</dbReference>
<dbReference type="HAMAP" id="MF_00984">
    <property type="entry name" value="SSB"/>
    <property type="match status" value="1"/>
</dbReference>
<dbReference type="PROSITE" id="PS50935">
    <property type="entry name" value="SSB"/>
    <property type="match status" value="1"/>
</dbReference>
<proteinExistence type="inferred from homology"/>
<gene>
    <name evidence="4" type="ORF">UV05_C0059G0010</name>
</gene>
<evidence type="ECO:0000313" key="4">
    <source>
        <dbReference type="EMBL" id="KKS41207.1"/>
    </source>
</evidence>
<dbReference type="NCBIfam" id="TIGR00621">
    <property type="entry name" value="ssb"/>
    <property type="match status" value="1"/>
</dbReference>
<dbReference type="PANTHER" id="PTHR10302">
    <property type="entry name" value="SINGLE-STRANDED DNA-BINDING PROTEIN"/>
    <property type="match status" value="1"/>
</dbReference>
<name>A0A0G0YX77_9BACT</name>
<dbReference type="CDD" id="cd04496">
    <property type="entry name" value="SSB_OBF"/>
    <property type="match status" value="1"/>
</dbReference>
<dbReference type="Proteomes" id="UP000034875">
    <property type="component" value="Unassembled WGS sequence"/>
</dbReference>
<comment type="caution">
    <text evidence="2">Lacks conserved residue(s) required for the propagation of feature annotation.</text>
</comment>
<protein>
    <recommendedName>
        <fullName evidence="2 3">Single-stranded DNA-binding protein</fullName>
        <shortName evidence="2">SSB</shortName>
    </recommendedName>
</protein>
<dbReference type="GO" id="GO:0009295">
    <property type="term" value="C:nucleoid"/>
    <property type="evidence" value="ECO:0007669"/>
    <property type="project" value="TreeGrafter"/>
</dbReference>
<dbReference type="Gene3D" id="2.40.50.140">
    <property type="entry name" value="Nucleic acid-binding proteins"/>
    <property type="match status" value="1"/>
</dbReference>
<dbReference type="AlphaFoldDB" id="A0A0G0YX77"/>
<dbReference type="GO" id="GO:0003697">
    <property type="term" value="F:single-stranded DNA binding"/>
    <property type="evidence" value="ECO:0007669"/>
    <property type="project" value="UniProtKB-UniRule"/>
</dbReference>
<evidence type="ECO:0000256" key="3">
    <source>
        <dbReference type="RuleBase" id="RU000524"/>
    </source>
</evidence>
<organism evidence="4 5">
    <name type="scientific">candidate division CPR1 bacterium GW2011_GWA2_42_17</name>
    <dbReference type="NCBI Taxonomy" id="1618341"/>
    <lineage>
        <taxon>Bacteria</taxon>
        <taxon>candidate division CPR1</taxon>
    </lineage>
</organism>
<dbReference type="InterPro" id="IPR012340">
    <property type="entry name" value="NA-bd_OB-fold"/>
</dbReference>
<dbReference type="InterPro" id="IPR011344">
    <property type="entry name" value="ssDNA-bd"/>
</dbReference>
<reference evidence="4 5" key="1">
    <citation type="journal article" date="2015" name="Nature">
        <title>rRNA introns, odd ribosomes, and small enigmatic genomes across a large radiation of phyla.</title>
        <authorList>
            <person name="Brown C.T."/>
            <person name="Hug L.A."/>
            <person name="Thomas B.C."/>
            <person name="Sharon I."/>
            <person name="Castelle C.J."/>
            <person name="Singh A."/>
            <person name="Wilkins M.J."/>
            <person name="Williams K.H."/>
            <person name="Banfield J.F."/>
        </authorList>
    </citation>
    <scope>NUCLEOTIDE SEQUENCE [LARGE SCALE GENOMIC DNA]</scope>
</reference>
<dbReference type="SUPFAM" id="SSF50249">
    <property type="entry name" value="Nucleic acid-binding proteins"/>
    <property type="match status" value="1"/>
</dbReference>
<dbReference type="Pfam" id="PF00436">
    <property type="entry name" value="SSB"/>
    <property type="match status" value="1"/>
</dbReference>
<dbReference type="GO" id="GO:0006260">
    <property type="term" value="P:DNA replication"/>
    <property type="evidence" value="ECO:0007669"/>
    <property type="project" value="InterPro"/>
</dbReference>
<accession>A0A0G0YX77</accession>
<comment type="caution">
    <text evidence="4">The sequence shown here is derived from an EMBL/GenBank/DDBJ whole genome shotgun (WGS) entry which is preliminary data.</text>
</comment>